<dbReference type="EMBL" id="GBRH01243942">
    <property type="protein sequence ID" value="JAD53953.1"/>
    <property type="molecule type" value="Transcribed_RNA"/>
</dbReference>
<evidence type="ECO:0000313" key="1">
    <source>
        <dbReference type="EMBL" id="JAD53953.1"/>
    </source>
</evidence>
<dbReference type="AlphaFoldDB" id="A0A0A9AVQ0"/>
<protein>
    <submittedName>
        <fullName evidence="1">Uncharacterized protein</fullName>
    </submittedName>
</protein>
<accession>A0A0A9AVQ0</accession>
<sequence length="53" mass="6102">MTFLSVVQFYSKVVYHYGLDFYAIPKKITILARTLNGGDMVICRLYLSCCAKF</sequence>
<reference evidence="1" key="2">
    <citation type="journal article" date="2015" name="Data Brief">
        <title>Shoot transcriptome of the giant reed, Arundo donax.</title>
        <authorList>
            <person name="Barrero R.A."/>
            <person name="Guerrero F.D."/>
            <person name="Moolhuijzen P."/>
            <person name="Goolsby J.A."/>
            <person name="Tidwell J."/>
            <person name="Bellgard S.E."/>
            <person name="Bellgard M.I."/>
        </authorList>
    </citation>
    <scope>NUCLEOTIDE SEQUENCE</scope>
    <source>
        <tissue evidence="1">Shoot tissue taken approximately 20 cm above the soil surface</tissue>
    </source>
</reference>
<reference evidence="1" key="1">
    <citation type="submission" date="2014-09" db="EMBL/GenBank/DDBJ databases">
        <authorList>
            <person name="Magalhaes I.L.F."/>
            <person name="Oliveira U."/>
            <person name="Santos F.R."/>
            <person name="Vidigal T.H.D.A."/>
            <person name="Brescovit A.D."/>
            <person name="Santos A.J."/>
        </authorList>
    </citation>
    <scope>NUCLEOTIDE SEQUENCE</scope>
    <source>
        <tissue evidence="1">Shoot tissue taken approximately 20 cm above the soil surface</tissue>
    </source>
</reference>
<proteinExistence type="predicted"/>
<name>A0A0A9AVQ0_ARUDO</name>
<organism evidence="1">
    <name type="scientific">Arundo donax</name>
    <name type="common">Giant reed</name>
    <name type="synonym">Donax arundinaceus</name>
    <dbReference type="NCBI Taxonomy" id="35708"/>
    <lineage>
        <taxon>Eukaryota</taxon>
        <taxon>Viridiplantae</taxon>
        <taxon>Streptophyta</taxon>
        <taxon>Embryophyta</taxon>
        <taxon>Tracheophyta</taxon>
        <taxon>Spermatophyta</taxon>
        <taxon>Magnoliopsida</taxon>
        <taxon>Liliopsida</taxon>
        <taxon>Poales</taxon>
        <taxon>Poaceae</taxon>
        <taxon>PACMAD clade</taxon>
        <taxon>Arundinoideae</taxon>
        <taxon>Arundineae</taxon>
        <taxon>Arundo</taxon>
    </lineage>
</organism>